<dbReference type="GO" id="GO:0005739">
    <property type="term" value="C:mitochondrion"/>
    <property type="evidence" value="ECO:0007669"/>
    <property type="project" value="TreeGrafter"/>
</dbReference>
<dbReference type="InterPro" id="IPR029069">
    <property type="entry name" value="HotDog_dom_sf"/>
</dbReference>
<accession>A0A836C9Q9</accession>
<dbReference type="Proteomes" id="UP000664859">
    <property type="component" value="Unassembled WGS sequence"/>
</dbReference>
<dbReference type="GO" id="GO:0019171">
    <property type="term" value="F:(3R)-hydroxyacyl-[acyl-carrier-protein] dehydratase activity"/>
    <property type="evidence" value="ECO:0007669"/>
    <property type="project" value="TreeGrafter"/>
</dbReference>
<reference evidence="2" key="1">
    <citation type="submission" date="2021-02" db="EMBL/GenBank/DDBJ databases">
        <title>First Annotated Genome of the Yellow-green Alga Tribonema minus.</title>
        <authorList>
            <person name="Mahan K.M."/>
        </authorList>
    </citation>
    <scope>NUCLEOTIDE SEQUENCE</scope>
    <source>
        <strain evidence="2">UTEX B ZZ1240</strain>
    </source>
</reference>
<dbReference type="EMBL" id="JAFCMP010000525">
    <property type="protein sequence ID" value="KAG5177432.1"/>
    <property type="molecule type" value="Genomic_DNA"/>
</dbReference>
<name>A0A836C9Q9_9STRA</name>
<dbReference type="InterPro" id="IPR002539">
    <property type="entry name" value="MaoC-like_dom"/>
</dbReference>
<dbReference type="Gene3D" id="3.10.129.10">
    <property type="entry name" value="Hotdog Thioesterase"/>
    <property type="match status" value="1"/>
</dbReference>
<gene>
    <name evidence="2" type="ORF">JKP88DRAFT_196439</name>
</gene>
<dbReference type="GO" id="GO:0006633">
    <property type="term" value="P:fatty acid biosynthetic process"/>
    <property type="evidence" value="ECO:0007669"/>
    <property type="project" value="TreeGrafter"/>
</dbReference>
<dbReference type="SUPFAM" id="SSF54637">
    <property type="entry name" value="Thioesterase/thiol ester dehydrase-isomerase"/>
    <property type="match status" value="1"/>
</dbReference>
<keyword evidence="3" id="KW-1185">Reference proteome</keyword>
<dbReference type="AlphaFoldDB" id="A0A836C9Q9"/>
<dbReference type="PANTHER" id="PTHR43437">
    <property type="entry name" value="HYDROXYACYL-THIOESTER DEHYDRATASE TYPE 2, MITOCHONDRIAL-RELATED"/>
    <property type="match status" value="1"/>
</dbReference>
<dbReference type="InterPro" id="IPR050965">
    <property type="entry name" value="UPF0336/Enoyl-CoA_hydratase"/>
</dbReference>
<dbReference type="CDD" id="cd03449">
    <property type="entry name" value="R_hydratase"/>
    <property type="match status" value="1"/>
</dbReference>
<evidence type="ECO:0000313" key="2">
    <source>
        <dbReference type="EMBL" id="KAG5177432.1"/>
    </source>
</evidence>
<proteinExistence type="predicted"/>
<organism evidence="2 3">
    <name type="scientific">Tribonema minus</name>
    <dbReference type="NCBI Taxonomy" id="303371"/>
    <lineage>
        <taxon>Eukaryota</taxon>
        <taxon>Sar</taxon>
        <taxon>Stramenopiles</taxon>
        <taxon>Ochrophyta</taxon>
        <taxon>PX clade</taxon>
        <taxon>Xanthophyceae</taxon>
        <taxon>Tribonematales</taxon>
        <taxon>Tribonemataceae</taxon>
        <taxon>Tribonema</taxon>
    </lineage>
</organism>
<dbReference type="PANTHER" id="PTHR43437:SF3">
    <property type="entry name" value="HYDROXYACYL-THIOESTER DEHYDRATASE TYPE 2, MITOCHONDRIAL"/>
    <property type="match status" value="1"/>
</dbReference>
<evidence type="ECO:0000313" key="3">
    <source>
        <dbReference type="Proteomes" id="UP000664859"/>
    </source>
</evidence>
<comment type="caution">
    <text evidence="2">The sequence shown here is derived from an EMBL/GenBank/DDBJ whole genome shotgun (WGS) entry which is preliminary data.</text>
</comment>
<protein>
    <submittedName>
        <fullName evidence="2">Dehydratase</fullName>
    </submittedName>
</protein>
<feature type="domain" description="MaoC-like" evidence="1">
    <location>
        <begin position="13"/>
        <end position="106"/>
    </location>
</feature>
<dbReference type="OrthoDB" id="3592703at2759"/>
<dbReference type="Pfam" id="PF01575">
    <property type="entry name" value="MaoC_dehydratas"/>
    <property type="match status" value="1"/>
</dbReference>
<evidence type="ECO:0000259" key="1">
    <source>
        <dbReference type="Pfam" id="PF01575"/>
    </source>
</evidence>
<sequence length="137" mass="15017">MPQVGQWMEVKHTFPQEAVDAFAKYSGDNNPIHLSEEYAKGGGKRHFKGCVVHGLLVSGLFSMLFGRSFAGALYVTQELKFKKPVHVGDKLTARIEVLRSRAISRGDEVLLSCSTVVTNESQGNTAIEGEAKVLLPR</sequence>